<evidence type="ECO:0000313" key="2">
    <source>
        <dbReference type="EMBL" id="GFT07212.1"/>
    </source>
</evidence>
<accession>A0A8X6TGH0</accession>
<feature type="compositionally biased region" description="Polar residues" evidence="1">
    <location>
        <begin position="24"/>
        <end position="35"/>
    </location>
</feature>
<dbReference type="Proteomes" id="UP000887013">
    <property type="component" value="Unassembled WGS sequence"/>
</dbReference>
<evidence type="ECO:0000313" key="3">
    <source>
        <dbReference type="Proteomes" id="UP000887013"/>
    </source>
</evidence>
<protein>
    <submittedName>
        <fullName evidence="2">Uncharacterized protein</fullName>
    </submittedName>
</protein>
<sequence>MIERKSPFHRFLWDSCSPIGFGDTCQSSNRSTQSPDALPTRPQANLRKTNWKVDDFFVGIKFPSKETENITSSIWYNYHHMLSLGIFVYVLRNACLQ</sequence>
<proteinExistence type="predicted"/>
<name>A0A8X6TGH0_NEPPI</name>
<keyword evidence="3" id="KW-1185">Reference proteome</keyword>
<dbReference type="AlphaFoldDB" id="A0A8X6TGH0"/>
<feature type="region of interest" description="Disordered" evidence="1">
    <location>
        <begin position="24"/>
        <end position="43"/>
    </location>
</feature>
<comment type="caution">
    <text evidence="2">The sequence shown here is derived from an EMBL/GenBank/DDBJ whole genome shotgun (WGS) entry which is preliminary data.</text>
</comment>
<dbReference type="EMBL" id="BMAW01103076">
    <property type="protein sequence ID" value="GFT07212.1"/>
    <property type="molecule type" value="Genomic_DNA"/>
</dbReference>
<evidence type="ECO:0000256" key="1">
    <source>
        <dbReference type="SAM" id="MobiDB-lite"/>
    </source>
</evidence>
<gene>
    <name evidence="2" type="ORF">NPIL_160941</name>
</gene>
<reference evidence="2" key="1">
    <citation type="submission" date="2020-08" db="EMBL/GenBank/DDBJ databases">
        <title>Multicomponent nature underlies the extraordinary mechanical properties of spider dragline silk.</title>
        <authorList>
            <person name="Kono N."/>
            <person name="Nakamura H."/>
            <person name="Mori M."/>
            <person name="Yoshida Y."/>
            <person name="Ohtoshi R."/>
            <person name="Malay A.D."/>
            <person name="Moran D.A.P."/>
            <person name="Tomita M."/>
            <person name="Numata K."/>
            <person name="Arakawa K."/>
        </authorList>
    </citation>
    <scope>NUCLEOTIDE SEQUENCE</scope>
</reference>
<organism evidence="2 3">
    <name type="scientific">Nephila pilipes</name>
    <name type="common">Giant wood spider</name>
    <name type="synonym">Nephila maculata</name>
    <dbReference type="NCBI Taxonomy" id="299642"/>
    <lineage>
        <taxon>Eukaryota</taxon>
        <taxon>Metazoa</taxon>
        <taxon>Ecdysozoa</taxon>
        <taxon>Arthropoda</taxon>
        <taxon>Chelicerata</taxon>
        <taxon>Arachnida</taxon>
        <taxon>Araneae</taxon>
        <taxon>Araneomorphae</taxon>
        <taxon>Entelegynae</taxon>
        <taxon>Araneoidea</taxon>
        <taxon>Nephilidae</taxon>
        <taxon>Nephila</taxon>
    </lineage>
</organism>